<dbReference type="Proteomes" id="UP000654075">
    <property type="component" value="Unassembled WGS sequence"/>
</dbReference>
<dbReference type="Pfam" id="PF13812">
    <property type="entry name" value="PPR_3"/>
    <property type="match status" value="1"/>
</dbReference>
<dbReference type="Gene3D" id="3.40.525.10">
    <property type="entry name" value="CRAL-TRIO lipid binding domain"/>
    <property type="match status" value="1"/>
</dbReference>
<evidence type="ECO:0000256" key="2">
    <source>
        <dbReference type="PROSITE-ProRule" id="PRU00708"/>
    </source>
</evidence>
<evidence type="ECO:0000256" key="1">
    <source>
        <dbReference type="ARBA" id="ARBA00022737"/>
    </source>
</evidence>
<dbReference type="PANTHER" id="PTHR47447">
    <property type="entry name" value="OS03G0856100 PROTEIN"/>
    <property type="match status" value="1"/>
</dbReference>
<evidence type="ECO:0000313" key="4">
    <source>
        <dbReference type="EMBL" id="CAE8594612.1"/>
    </source>
</evidence>
<feature type="domain" description="CRAL-TRIO" evidence="3">
    <location>
        <begin position="945"/>
        <end position="1124"/>
    </location>
</feature>
<dbReference type="Gene3D" id="1.25.40.10">
    <property type="entry name" value="Tetratricopeptide repeat domain"/>
    <property type="match status" value="3"/>
</dbReference>
<gene>
    <name evidence="4" type="ORF">PGLA1383_LOCUS13141</name>
</gene>
<dbReference type="Pfam" id="PF01535">
    <property type="entry name" value="PPR"/>
    <property type="match status" value="1"/>
</dbReference>
<dbReference type="SUPFAM" id="SSF52087">
    <property type="entry name" value="CRAL/TRIO domain"/>
    <property type="match status" value="1"/>
</dbReference>
<dbReference type="PROSITE" id="PS50191">
    <property type="entry name" value="CRAL_TRIO"/>
    <property type="match status" value="1"/>
</dbReference>
<accession>A0A813EAI6</accession>
<dbReference type="OrthoDB" id="449164at2759"/>
<dbReference type="AlphaFoldDB" id="A0A813EAI6"/>
<keyword evidence="1" id="KW-0677">Repeat</keyword>
<dbReference type="InterPro" id="IPR011990">
    <property type="entry name" value="TPR-like_helical_dom_sf"/>
</dbReference>
<comment type="caution">
    <text evidence="4">The sequence shown here is derived from an EMBL/GenBank/DDBJ whole genome shotgun (WGS) entry which is preliminary data.</text>
</comment>
<keyword evidence="5" id="KW-1185">Reference proteome</keyword>
<dbReference type="PANTHER" id="PTHR47447:SF17">
    <property type="entry name" value="OS12G0638900 PROTEIN"/>
    <property type="match status" value="1"/>
</dbReference>
<reference evidence="4" key="1">
    <citation type="submission" date="2021-02" db="EMBL/GenBank/DDBJ databases">
        <authorList>
            <person name="Dougan E. K."/>
            <person name="Rhodes N."/>
            <person name="Thang M."/>
            <person name="Chan C."/>
        </authorList>
    </citation>
    <scope>NUCLEOTIDE SEQUENCE</scope>
</reference>
<dbReference type="Pfam" id="PF00650">
    <property type="entry name" value="CRAL_TRIO"/>
    <property type="match status" value="1"/>
</dbReference>
<protein>
    <recommendedName>
        <fullName evidence="3">CRAL-TRIO domain-containing protein</fullName>
    </recommendedName>
</protein>
<feature type="repeat" description="PPR" evidence="2">
    <location>
        <begin position="298"/>
        <end position="332"/>
    </location>
</feature>
<proteinExistence type="predicted"/>
<dbReference type="InterPro" id="IPR001251">
    <property type="entry name" value="CRAL-TRIO_dom"/>
</dbReference>
<evidence type="ECO:0000313" key="5">
    <source>
        <dbReference type="Proteomes" id="UP000654075"/>
    </source>
</evidence>
<dbReference type="InterPro" id="IPR002885">
    <property type="entry name" value="PPR_rpt"/>
</dbReference>
<organism evidence="4 5">
    <name type="scientific">Polarella glacialis</name>
    <name type="common">Dinoflagellate</name>
    <dbReference type="NCBI Taxonomy" id="89957"/>
    <lineage>
        <taxon>Eukaryota</taxon>
        <taxon>Sar</taxon>
        <taxon>Alveolata</taxon>
        <taxon>Dinophyceae</taxon>
        <taxon>Suessiales</taxon>
        <taxon>Suessiaceae</taxon>
        <taxon>Polarella</taxon>
    </lineage>
</organism>
<dbReference type="PROSITE" id="PS51375">
    <property type="entry name" value="PPR"/>
    <property type="match status" value="1"/>
</dbReference>
<dbReference type="InterPro" id="IPR036865">
    <property type="entry name" value="CRAL-TRIO_dom_sf"/>
</dbReference>
<name>A0A813EAI6_POLGL</name>
<dbReference type="CDD" id="cd00170">
    <property type="entry name" value="SEC14"/>
    <property type="match status" value="1"/>
</dbReference>
<evidence type="ECO:0000259" key="3">
    <source>
        <dbReference type="PROSITE" id="PS50191"/>
    </source>
</evidence>
<dbReference type="EMBL" id="CAJNNV010007203">
    <property type="protein sequence ID" value="CAE8594612.1"/>
    <property type="molecule type" value="Genomic_DNA"/>
</dbReference>
<sequence length="1217" mass="132610">MTTLLLQRLRQGHRGLELDVVGISAASAACARASQWTQVLALLQEGRQLRIDPNRIAMDSAMAGVVQSQQWAVSLSLLEEMWMRGPAPDTGIATAAVGLCGSMVSPALALNLLDACWERGPRPDAMLCAAALRACVRGSVWAQALPVLAEMQRKEVRPSVMSLSALIAPRGGRDRADADWALQWLAAMRRAALEPDGQAYGASVAVCEQCRQWELCLDVLEDMTQRNLPPGNFAYSSAASAFQGSRRWREALSLLHGAKQPPGLAAVNAAMAACEKSWQWQPALELLRGLQARGLEPDVVTFNTVASALGSAGLWRSSLEVLRAMRCAEVESDVVTCSTALSACSDSQQWQRALQLPLLLRQSGLEVNSVMLGAAVSACRSAQQWLVALHLVGDMGQSRLGVTLVASSAALGAAQRPQSLELMRGASALLVAELKREALGREAVRRPGPGAGDDLGQVISSADLLHWLGGGLQGDVEACYRRCVYSPALPRLLALSSSSLLTASPVLERRFCLGALAHEALLRLGFEDSRRPSPWALEDVSDKLCQFVCGQLISSTMANPANASFLEFCKFVIDRWKLPKERVIPLITYLGDENTECILNQETIVDALSGTSHPIVHFQVNISAADRNMIRGFQPFSEIPTELSQSGSEIVATAAAAGHQFQCPRRRTRTSLEPFGRSSRTTTARHMRSAVRSLQPFAWYYQSICSVASYTLQPTNLSMITFGSLSSAFYRAFAREPINVNFRRPYEEDKDEPEFVLGEGQEEDKDDLKRGLLFARWTSGRLLRHCSRGGPEAGARKAGCGDLVSAVMGTLAKSLRLELSSENREDRSRLSSSAVSELEEVAETLGDTSSELQGFRRQREVRGAEETVGRHLGVALVEGGGERSELRLGEVGDDVWLLRYVLSFAGQTRAAADAARKALDWRLANAELVEAAKRRLPPPGLTKQDLSLLTGLCVGAFHHCSDFGDPIYIIRAGLSNQTLLMDLMSEEKVFLWLTFVSECSWQYCEAATRQRGYFVKQITLQDFVGASLSPEKRFFSLLGRNSKTNEWLRPQLLGRMIMFNTPSWFSLMFRISSAFISKETVDKICVHRSTVGPGPGSLCPYALRLLGGSEQLPSFLGGQCTCSSSGGCINDIPNSATERRDQSDLSSRSSELDMLRVLPVLAAGEEPLGTFKAKVFDMRAAAASPPSMTSVSSHRSQGFCRRCCPRRHEPMAAADVA</sequence>